<accession>A0A368F916</accession>
<evidence type="ECO:0000313" key="1">
    <source>
        <dbReference type="EMBL" id="RCN28636.1"/>
    </source>
</evidence>
<dbReference type="Proteomes" id="UP000252519">
    <property type="component" value="Unassembled WGS sequence"/>
</dbReference>
<dbReference type="AlphaFoldDB" id="A0A368F916"/>
<proteinExistence type="predicted"/>
<name>A0A368F916_ANCCA</name>
<gene>
    <name evidence="1" type="ORF">ANCCAN_25619</name>
</gene>
<protein>
    <submittedName>
        <fullName evidence="1">Uncharacterized protein</fullName>
    </submittedName>
</protein>
<reference evidence="1 2" key="1">
    <citation type="submission" date="2014-10" db="EMBL/GenBank/DDBJ databases">
        <title>Draft genome of the hookworm Ancylostoma caninum.</title>
        <authorList>
            <person name="Mitreva M."/>
        </authorList>
    </citation>
    <scope>NUCLEOTIDE SEQUENCE [LARGE SCALE GENOMIC DNA]</scope>
    <source>
        <strain evidence="1 2">Baltimore</strain>
    </source>
</reference>
<keyword evidence="2" id="KW-1185">Reference proteome</keyword>
<comment type="caution">
    <text evidence="1">The sequence shown here is derived from an EMBL/GenBank/DDBJ whole genome shotgun (WGS) entry which is preliminary data.</text>
</comment>
<dbReference type="EMBL" id="JOJR01002440">
    <property type="protein sequence ID" value="RCN28636.1"/>
    <property type="molecule type" value="Genomic_DNA"/>
</dbReference>
<organism evidence="1 2">
    <name type="scientific">Ancylostoma caninum</name>
    <name type="common">Dog hookworm</name>
    <dbReference type="NCBI Taxonomy" id="29170"/>
    <lineage>
        <taxon>Eukaryota</taxon>
        <taxon>Metazoa</taxon>
        <taxon>Ecdysozoa</taxon>
        <taxon>Nematoda</taxon>
        <taxon>Chromadorea</taxon>
        <taxon>Rhabditida</taxon>
        <taxon>Rhabditina</taxon>
        <taxon>Rhabditomorpha</taxon>
        <taxon>Strongyloidea</taxon>
        <taxon>Ancylostomatidae</taxon>
        <taxon>Ancylostomatinae</taxon>
        <taxon>Ancylostoma</taxon>
    </lineage>
</organism>
<evidence type="ECO:0000313" key="2">
    <source>
        <dbReference type="Proteomes" id="UP000252519"/>
    </source>
</evidence>
<sequence length="91" mass="10363">MLLFHFLLFGTIEAEESDRTCHGSVLFHRGESILPSTGLFCVVRSNEDTHVDNVPIIQTNEQWKEYLVGNPDLQSEQVISSKQRLHALLLL</sequence>
<dbReference type="OrthoDB" id="5851935at2759"/>